<dbReference type="InterPro" id="IPR016066">
    <property type="entry name" value="A-D-PHexomutase_CS"/>
</dbReference>
<proteinExistence type="inferred from homology"/>
<dbReference type="Proteomes" id="UP000652198">
    <property type="component" value="Unassembled WGS sequence"/>
</dbReference>
<comment type="cofactor">
    <cofactor evidence="1">
        <name>Mg(2+)</name>
        <dbReference type="ChEBI" id="CHEBI:18420"/>
    </cofactor>
</comment>
<dbReference type="RefSeq" id="WP_172310239.1">
    <property type="nucleotide sequence ID" value="NZ_WOEY01000038.1"/>
</dbReference>
<dbReference type="InterPro" id="IPR005852">
    <property type="entry name" value="PGM_a-D-Glc-sp"/>
</dbReference>
<evidence type="ECO:0000256" key="5">
    <source>
        <dbReference type="ARBA" id="ARBA00022842"/>
    </source>
</evidence>
<organism evidence="13 14">
    <name type="scientific">Paraburkholderia solitsugae</name>
    <dbReference type="NCBI Taxonomy" id="2675748"/>
    <lineage>
        <taxon>Bacteria</taxon>
        <taxon>Pseudomonadati</taxon>
        <taxon>Pseudomonadota</taxon>
        <taxon>Betaproteobacteria</taxon>
        <taxon>Burkholderiales</taxon>
        <taxon>Burkholderiaceae</taxon>
        <taxon>Paraburkholderia</taxon>
    </lineage>
</organism>
<dbReference type="Pfam" id="PF02878">
    <property type="entry name" value="PGM_PMM_I"/>
    <property type="match status" value="1"/>
</dbReference>
<evidence type="ECO:0000256" key="7">
    <source>
        <dbReference type="NCBIfam" id="TIGR01132"/>
    </source>
</evidence>
<dbReference type="SUPFAM" id="SSF55957">
    <property type="entry name" value="Phosphoglucomutase, C-terminal domain"/>
    <property type="match status" value="1"/>
</dbReference>
<dbReference type="InterPro" id="IPR005844">
    <property type="entry name" value="A-D-PHexomutase_a/b/a-I"/>
</dbReference>
<feature type="domain" description="Alpha-D-phosphohexomutase alpha/beta/alpha" evidence="11">
    <location>
        <begin position="211"/>
        <end position="315"/>
    </location>
</feature>
<evidence type="ECO:0000256" key="4">
    <source>
        <dbReference type="ARBA" id="ARBA00022723"/>
    </source>
</evidence>
<dbReference type="NCBIfam" id="TIGR01132">
    <property type="entry name" value="pgm"/>
    <property type="match status" value="1"/>
</dbReference>
<evidence type="ECO:0000313" key="13">
    <source>
        <dbReference type="EMBL" id="NPT41692.1"/>
    </source>
</evidence>
<keyword evidence="5 8" id="KW-0460">Magnesium</keyword>
<dbReference type="PANTHER" id="PTHR45745:SF1">
    <property type="entry name" value="PHOSPHOGLUCOMUTASE 2B-RELATED"/>
    <property type="match status" value="1"/>
</dbReference>
<dbReference type="EMBL" id="WOEY01000038">
    <property type="protein sequence ID" value="NPT41692.1"/>
    <property type="molecule type" value="Genomic_DNA"/>
</dbReference>
<dbReference type="PANTHER" id="PTHR45745">
    <property type="entry name" value="PHOSPHOMANNOMUTASE 45A"/>
    <property type="match status" value="1"/>
</dbReference>
<dbReference type="Pfam" id="PF02880">
    <property type="entry name" value="PGM_PMM_III"/>
    <property type="match status" value="1"/>
</dbReference>
<dbReference type="InterPro" id="IPR005846">
    <property type="entry name" value="A-D-PHexomutase_a/b/a-III"/>
</dbReference>
<dbReference type="InterPro" id="IPR005845">
    <property type="entry name" value="A-D-PHexomutase_a/b/a-II"/>
</dbReference>
<evidence type="ECO:0000256" key="6">
    <source>
        <dbReference type="ARBA" id="ARBA00023235"/>
    </source>
</evidence>
<evidence type="ECO:0000259" key="11">
    <source>
        <dbReference type="Pfam" id="PF02879"/>
    </source>
</evidence>
<dbReference type="SUPFAM" id="SSF53738">
    <property type="entry name" value="Phosphoglucomutase, first 3 domains"/>
    <property type="match status" value="3"/>
</dbReference>
<dbReference type="GO" id="GO:0004614">
    <property type="term" value="F:phosphoglucomutase activity"/>
    <property type="evidence" value="ECO:0007669"/>
    <property type="project" value="UniProtKB-EC"/>
</dbReference>
<evidence type="ECO:0000256" key="3">
    <source>
        <dbReference type="ARBA" id="ARBA00022553"/>
    </source>
</evidence>
<feature type="domain" description="Alpha-D-phosphohexomutase alpha/beta/alpha" evidence="12">
    <location>
        <begin position="323"/>
        <end position="441"/>
    </location>
</feature>
<evidence type="ECO:0000259" key="10">
    <source>
        <dbReference type="Pfam" id="PF02878"/>
    </source>
</evidence>
<evidence type="ECO:0000259" key="12">
    <source>
        <dbReference type="Pfam" id="PF02880"/>
    </source>
</evidence>
<dbReference type="PROSITE" id="PS00710">
    <property type="entry name" value="PGM_PMM"/>
    <property type="match status" value="1"/>
</dbReference>
<keyword evidence="14" id="KW-1185">Reference proteome</keyword>
<dbReference type="Pfam" id="PF00408">
    <property type="entry name" value="PGM_PMM_IV"/>
    <property type="match status" value="1"/>
</dbReference>
<sequence>MNINPLAGKPAPHEILVNVPRLITSYYTERPDPAIPAQRVAFGTSGHRGSAFARSFNEWHVLAITQAICRYRRQEGIDGPLFIGVDTHALSEPAYASALEVLAANGVEIMIAQNGEYTPTPAVSHAIVAYNRGRTAGLADGIVVTPSHNPPESGGFKYNPPSGGPADEIVTGWIEAAANGLLESKLDGVLRMGLSKALRATTTHRHDFLNAYVGDLVSVIDMDVVRGAPILLGVDPLGGAGVHYWGPIADRYGLNLQVVNDDVDPTFRFMSVDWDGRIRMDPSSPYAMQTLIDQKDRFDVAFACDTDHDRHGIVTRHAGLLPPNHYLAVLVDYLYSHRPQWRAQAAVGKTIVSSQMIDRVSERRGRTLYEVPVGFKWFVDGLLDGSLGFGGEESAGASCLRLDGTAWTTDKDGIVPALLAAEITTRIGRDPAEIYRDLTQRMGEPVERRVQAVATAPQRAVLGRLSPAEFPHTELAGEQIEQVLDRAPGNHAAIGGIKVITKNGWFAARPSGTEDIYKIYAESFLGEDHLTRIVEEAQAMVDGTLEELALAQDGA</sequence>
<protein>
    <recommendedName>
        <fullName evidence="7">Phosphoglucomutase</fullName>
        <ecNumber evidence="7">5.4.2.2</ecNumber>
    </recommendedName>
</protein>
<dbReference type="EC" id="5.4.2.2" evidence="7"/>
<evidence type="ECO:0000256" key="8">
    <source>
        <dbReference type="RuleBase" id="RU004326"/>
    </source>
</evidence>
<accession>A0ABX2BL88</accession>
<feature type="domain" description="Alpha-D-phosphohexomutase alpha/beta/alpha" evidence="10">
    <location>
        <begin position="40"/>
        <end position="179"/>
    </location>
</feature>
<feature type="domain" description="Alpha-D-phosphohexomutase C-terminal" evidence="9">
    <location>
        <begin position="491"/>
        <end position="536"/>
    </location>
</feature>
<dbReference type="Gene3D" id="3.40.120.10">
    <property type="entry name" value="Alpha-D-Glucose-1,6-Bisphosphate, subunit A, domain 3"/>
    <property type="match status" value="3"/>
</dbReference>
<comment type="similarity">
    <text evidence="2 8">Belongs to the phosphohexose mutase family.</text>
</comment>
<keyword evidence="3" id="KW-0597">Phosphoprotein</keyword>
<comment type="caution">
    <text evidence="13">The sequence shown here is derived from an EMBL/GenBank/DDBJ whole genome shotgun (WGS) entry which is preliminary data.</text>
</comment>
<evidence type="ECO:0000259" key="9">
    <source>
        <dbReference type="Pfam" id="PF00408"/>
    </source>
</evidence>
<dbReference type="InterPro" id="IPR036900">
    <property type="entry name" value="A-D-PHexomutase_C_sf"/>
</dbReference>
<dbReference type="InterPro" id="IPR005843">
    <property type="entry name" value="A-D-PHexomutase_C"/>
</dbReference>
<gene>
    <name evidence="13" type="ORF">GNZ12_10240</name>
</gene>
<evidence type="ECO:0000313" key="14">
    <source>
        <dbReference type="Proteomes" id="UP000652198"/>
    </source>
</evidence>
<name>A0ABX2BL88_9BURK</name>
<evidence type="ECO:0000256" key="2">
    <source>
        <dbReference type="ARBA" id="ARBA00010231"/>
    </source>
</evidence>
<dbReference type="CDD" id="cd05801">
    <property type="entry name" value="PGM_like3"/>
    <property type="match status" value="1"/>
</dbReference>
<dbReference type="InterPro" id="IPR016055">
    <property type="entry name" value="A-D-PHexomutase_a/b/a-I/II/III"/>
</dbReference>
<keyword evidence="4 8" id="KW-0479">Metal-binding</keyword>
<dbReference type="Pfam" id="PF02879">
    <property type="entry name" value="PGM_PMM_II"/>
    <property type="match status" value="1"/>
</dbReference>
<keyword evidence="6 13" id="KW-0413">Isomerase</keyword>
<reference evidence="13 14" key="1">
    <citation type="submission" date="2019-11" db="EMBL/GenBank/DDBJ databases">
        <title>Metabolism of dissolved organic matter in forest soils.</title>
        <authorList>
            <person name="Cyle K.T."/>
            <person name="Wilhelm R.C."/>
            <person name="Martinez C.E."/>
        </authorList>
    </citation>
    <scope>NUCLEOTIDE SEQUENCE [LARGE SCALE GENOMIC DNA]</scope>
    <source>
        <strain evidence="13 14">1N</strain>
    </source>
</reference>
<evidence type="ECO:0000256" key="1">
    <source>
        <dbReference type="ARBA" id="ARBA00001946"/>
    </source>
</evidence>
<dbReference type="Gene3D" id="3.30.310.50">
    <property type="entry name" value="Alpha-D-phosphohexomutase, C-terminal domain"/>
    <property type="match status" value="1"/>
</dbReference>